<dbReference type="Pfam" id="PF01037">
    <property type="entry name" value="AsnC_trans_reg"/>
    <property type="match status" value="1"/>
</dbReference>
<evidence type="ECO:0000256" key="1">
    <source>
        <dbReference type="ARBA" id="ARBA00023015"/>
    </source>
</evidence>
<keyword evidence="6" id="KW-1185">Reference proteome</keyword>
<dbReference type="HOGENOM" id="CLU_091233_5_0_10"/>
<feature type="domain" description="HTH asnC-type" evidence="4">
    <location>
        <begin position="6"/>
        <end position="67"/>
    </location>
</feature>
<dbReference type="InterPro" id="IPR000485">
    <property type="entry name" value="AsnC-type_HTH_dom"/>
</dbReference>
<dbReference type="SUPFAM" id="SSF54909">
    <property type="entry name" value="Dimeric alpha+beta barrel"/>
    <property type="match status" value="1"/>
</dbReference>
<dbReference type="Proteomes" id="UP000032417">
    <property type="component" value="Chromosome 1"/>
</dbReference>
<organism evidence="5 6">
    <name type="scientific">Fermentimonas caenicola</name>
    <dbReference type="NCBI Taxonomy" id="1562970"/>
    <lineage>
        <taxon>Bacteria</taxon>
        <taxon>Pseudomonadati</taxon>
        <taxon>Bacteroidota</taxon>
        <taxon>Bacteroidia</taxon>
        <taxon>Bacteroidales</taxon>
        <taxon>Dysgonomonadaceae</taxon>
        <taxon>Fermentimonas</taxon>
    </lineage>
</organism>
<protein>
    <recommendedName>
        <fullName evidence="4">HTH asnC-type domain-containing protein</fullName>
    </recommendedName>
</protein>
<evidence type="ECO:0000313" key="6">
    <source>
        <dbReference type="Proteomes" id="UP000032417"/>
    </source>
</evidence>
<sequence>MAHHDLDELDEKILKMIVDNARIPFLEVARACNVSGAAIHQRVQKLTNLGVIKGSEYIIEAEKLGFETCAFIGIFLTSPSTFDYVVKELEKIPEVVECYYTTGQYDLLIKVYAKNNKDLLRIIHNELQPLGLSRTETLISFKDAFRKKFPIRIVERND</sequence>
<evidence type="ECO:0000313" key="5">
    <source>
        <dbReference type="EMBL" id="CEA16492.1"/>
    </source>
</evidence>
<evidence type="ECO:0000259" key="4">
    <source>
        <dbReference type="PROSITE" id="PS50956"/>
    </source>
</evidence>
<dbReference type="InterPro" id="IPR019888">
    <property type="entry name" value="Tscrpt_reg_AsnC-like"/>
</dbReference>
<dbReference type="EMBL" id="LN515532">
    <property type="protein sequence ID" value="CEA16492.1"/>
    <property type="molecule type" value="Genomic_DNA"/>
</dbReference>
<evidence type="ECO:0000256" key="3">
    <source>
        <dbReference type="ARBA" id="ARBA00023163"/>
    </source>
</evidence>
<accession>A0A098C3K7</accession>
<dbReference type="InterPro" id="IPR019887">
    <property type="entry name" value="Tscrpt_reg_AsnC/Lrp_C"/>
</dbReference>
<dbReference type="STRING" id="1562970.ING2E5B_1747"/>
<name>A0A098C3K7_9BACT</name>
<dbReference type="Gene3D" id="3.30.70.920">
    <property type="match status" value="1"/>
</dbReference>
<dbReference type="GO" id="GO:0043565">
    <property type="term" value="F:sequence-specific DNA binding"/>
    <property type="evidence" value="ECO:0007669"/>
    <property type="project" value="InterPro"/>
</dbReference>
<keyword evidence="1" id="KW-0805">Transcription regulation</keyword>
<dbReference type="KEGG" id="pbt:ING2E5B_1747"/>
<dbReference type="InterPro" id="IPR036388">
    <property type="entry name" value="WH-like_DNA-bd_sf"/>
</dbReference>
<dbReference type="InterPro" id="IPR011008">
    <property type="entry name" value="Dimeric_a/b-barrel"/>
</dbReference>
<reference evidence="5 6" key="1">
    <citation type="submission" date="2014-08" db="EMBL/GenBank/DDBJ databases">
        <authorList>
            <person name="Wibberg D."/>
        </authorList>
    </citation>
    <scope>NUCLEOTIDE SEQUENCE [LARGE SCALE GENOMIC DNA]</scope>
    <source>
        <strain evidence="6">ING2-E5B</strain>
    </source>
</reference>
<dbReference type="InterPro" id="IPR036390">
    <property type="entry name" value="WH_DNA-bd_sf"/>
</dbReference>
<dbReference type="PANTHER" id="PTHR43413:SF6">
    <property type="entry name" value="REGULATORY PROTEIN ASNC"/>
    <property type="match status" value="1"/>
</dbReference>
<dbReference type="SMART" id="SM00344">
    <property type="entry name" value="HTH_ASNC"/>
    <property type="match status" value="1"/>
</dbReference>
<dbReference type="Gene3D" id="1.10.10.10">
    <property type="entry name" value="Winged helix-like DNA-binding domain superfamily/Winged helix DNA-binding domain"/>
    <property type="match status" value="1"/>
</dbReference>
<keyword evidence="2" id="KW-0238">DNA-binding</keyword>
<dbReference type="OrthoDB" id="1094536at2"/>
<dbReference type="Pfam" id="PF13412">
    <property type="entry name" value="HTH_24"/>
    <property type="match status" value="1"/>
</dbReference>
<dbReference type="PROSITE" id="PS50956">
    <property type="entry name" value="HTH_ASNC_2"/>
    <property type="match status" value="1"/>
</dbReference>
<proteinExistence type="predicted"/>
<dbReference type="AlphaFoldDB" id="A0A098C3K7"/>
<dbReference type="SUPFAM" id="SSF46785">
    <property type="entry name" value="Winged helix' DNA-binding domain"/>
    <property type="match status" value="1"/>
</dbReference>
<dbReference type="PANTHER" id="PTHR43413">
    <property type="entry name" value="TRANSCRIPTIONAL REGULATOR, ASNC FAMILY"/>
    <property type="match status" value="1"/>
</dbReference>
<evidence type="ECO:0000256" key="2">
    <source>
        <dbReference type="ARBA" id="ARBA00023125"/>
    </source>
</evidence>
<dbReference type="PATRIC" id="fig|1562970.3.peg.1733"/>
<keyword evidence="3" id="KW-0804">Transcription</keyword>
<dbReference type="InterPro" id="IPR050684">
    <property type="entry name" value="HTH-Siroheme_Decarb"/>
</dbReference>
<dbReference type="PRINTS" id="PR00033">
    <property type="entry name" value="HTHASNC"/>
</dbReference>
<gene>
    <name evidence="5" type="ORF">ING2E5B_1747</name>
</gene>